<dbReference type="Gene3D" id="1.25.40.10">
    <property type="entry name" value="Tetratricopeptide repeat domain"/>
    <property type="match status" value="1"/>
</dbReference>
<comment type="subcellular location">
    <subcellularLocation>
        <location evidence="1">Cell envelope</location>
    </subcellularLocation>
</comment>
<keyword evidence="8" id="KW-1185">Reference proteome</keyword>
<feature type="domain" description="Cytochrome c-type biogenesis protein H TPR" evidence="6">
    <location>
        <begin position="144"/>
        <end position="256"/>
    </location>
</feature>
<keyword evidence="3" id="KW-0201">Cytochrome c-type biogenesis</keyword>
<name>A0A1C3UQ87_9BRAD</name>
<evidence type="ECO:0000259" key="6">
    <source>
        <dbReference type="Pfam" id="PF23914"/>
    </source>
</evidence>
<dbReference type="RefSeq" id="WP_091955231.1">
    <property type="nucleotide sequence ID" value="NZ_FMAI01000002.1"/>
</dbReference>
<dbReference type="GO" id="GO:0005886">
    <property type="term" value="C:plasma membrane"/>
    <property type="evidence" value="ECO:0007669"/>
    <property type="project" value="TreeGrafter"/>
</dbReference>
<dbReference type="AlphaFoldDB" id="A0A1C3UQ87"/>
<dbReference type="InterPro" id="IPR017560">
    <property type="entry name" value="Cyt_c_biogenesis_CcmI"/>
</dbReference>
<keyword evidence="5" id="KW-1133">Transmembrane helix</keyword>
<evidence type="ECO:0000313" key="7">
    <source>
        <dbReference type="EMBL" id="SCB17635.1"/>
    </source>
</evidence>
<evidence type="ECO:0000256" key="2">
    <source>
        <dbReference type="ARBA" id="ARBA00022737"/>
    </source>
</evidence>
<protein>
    <submittedName>
        <fullName evidence="7">Cytochrome c-type biogenesis protein CcmH</fullName>
    </submittedName>
</protein>
<keyword evidence="4" id="KW-0802">TPR repeat</keyword>
<evidence type="ECO:0000256" key="4">
    <source>
        <dbReference type="ARBA" id="ARBA00022803"/>
    </source>
</evidence>
<dbReference type="GO" id="GO:0030313">
    <property type="term" value="C:cell envelope"/>
    <property type="evidence" value="ECO:0007669"/>
    <property type="project" value="UniProtKB-SubCell"/>
</dbReference>
<keyword evidence="5" id="KW-0472">Membrane</keyword>
<reference evidence="8" key="1">
    <citation type="submission" date="2016-08" db="EMBL/GenBank/DDBJ databases">
        <authorList>
            <person name="Varghese N."/>
            <person name="Submissions Spin"/>
        </authorList>
    </citation>
    <scope>NUCLEOTIDE SEQUENCE [LARGE SCALE GENOMIC DNA]</scope>
    <source>
        <strain evidence="8">ERR11</strain>
    </source>
</reference>
<dbReference type="Proteomes" id="UP000199184">
    <property type="component" value="Unassembled WGS sequence"/>
</dbReference>
<evidence type="ECO:0000313" key="8">
    <source>
        <dbReference type="Proteomes" id="UP000199184"/>
    </source>
</evidence>
<dbReference type="InterPro" id="IPR011990">
    <property type="entry name" value="TPR-like_helical_dom_sf"/>
</dbReference>
<sequence length="372" mass="40181">MLWAVFAMMTFAIALALARSLSERRESFGAQDCDVAFYRGLLVEADDDVRCGLVAPEDAMATRAEIERRLLAALDSASESRPRAWRRWQPRCAAAVLAIVLVLPLVALASYLKVGAPNQPDMPIASRRTGENFTLAAAIPEVETRLKAHPNDGRGFQVVAPIYLRMGRFQDAARAYRASLRLLGENAEERASLGQALTMAADGVVTAEARGAIDQALVDDPKQPVARFFQAVAVEQDGDKDRARQLWEALQADTPAGAPWMDAVRQHLDKLSDATQSNAGGRQAGQTRTDIAALPPEQRADAIRGMVGGLAEKLSKNGHDLQGWLQLIRSYVVLGERQKAEAAVASARAQLAGDAQAPARINELVSQLGLRG</sequence>
<evidence type="ECO:0000256" key="3">
    <source>
        <dbReference type="ARBA" id="ARBA00022748"/>
    </source>
</evidence>
<organism evidence="7 8">
    <name type="scientific">Bradyrhizobium shewense</name>
    <dbReference type="NCBI Taxonomy" id="1761772"/>
    <lineage>
        <taxon>Bacteria</taxon>
        <taxon>Pseudomonadati</taxon>
        <taxon>Pseudomonadota</taxon>
        <taxon>Alphaproteobacteria</taxon>
        <taxon>Hyphomicrobiales</taxon>
        <taxon>Nitrobacteraceae</taxon>
        <taxon>Bradyrhizobium</taxon>
    </lineage>
</organism>
<keyword evidence="5" id="KW-0812">Transmembrane</keyword>
<keyword evidence="2" id="KW-0677">Repeat</keyword>
<dbReference type="GO" id="GO:0017004">
    <property type="term" value="P:cytochrome complex assembly"/>
    <property type="evidence" value="ECO:0007669"/>
    <property type="project" value="UniProtKB-KW"/>
</dbReference>
<feature type="transmembrane region" description="Helical" evidence="5">
    <location>
        <begin position="93"/>
        <end position="112"/>
    </location>
</feature>
<accession>A0A1C3UQ87</accession>
<dbReference type="EMBL" id="FMAI01000002">
    <property type="protein sequence ID" value="SCB17635.1"/>
    <property type="molecule type" value="Genomic_DNA"/>
</dbReference>
<dbReference type="InterPro" id="IPR056413">
    <property type="entry name" value="TPR_CcmH_CycH"/>
</dbReference>
<dbReference type="InterPro" id="IPR051263">
    <property type="entry name" value="C-type_cytochrome_biogenesis"/>
</dbReference>
<dbReference type="PANTHER" id="PTHR47870">
    <property type="entry name" value="CYTOCHROME C-TYPE BIOGENESIS PROTEIN CCMH"/>
    <property type="match status" value="1"/>
</dbReference>
<dbReference type="NCBIfam" id="TIGR03142">
    <property type="entry name" value="cytochro_ccmI"/>
    <property type="match status" value="1"/>
</dbReference>
<evidence type="ECO:0000256" key="5">
    <source>
        <dbReference type="SAM" id="Phobius"/>
    </source>
</evidence>
<dbReference type="PANTHER" id="PTHR47870:SF1">
    <property type="entry name" value="CYTOCHROME C-TYPE BIOGENESIS PROTEIN CCMH"/>
    <property type="match status" value="1"/>
</dbReference>
<gene>
    <name evidence="7" type="ORF">GA0061098_1002286</name>
</gene>
<evidence type="ECO:0000256" key="1">
    <source>
        <dbReference type="ARBA" id="ARBA00004196"/>
    </source>
</evidence>
<dbReference type="SUPFAM" id="SSF48452">
    <property type="entry name" value="TPR-like"/>
    <property type="match status" value="1"/>
</dbReference>
<proteinExistence type="predicted"/>
<dbReference type="Pfam" id="PF23914">
    <property type="entry name" value="TPR_CcmH_CycH"/>
    <property type="match status" value="1"/>
</dbReference>